<dbReference type="Proteomes" id="UP000288805">
    <property type="component" value="Unassembled WGS sequence"/>
</dbReference>
<dbReference type="Pfam" id="PF07727">
    <property type="entry name" value="RVT_2"/>
    <property type="match status" value="1"/>
</dbReference>
<comment type="caution">
    <text evidence="2">The sequence shown here is derived from an EMBL/GenBank/DDBJ whole genome shotgun (WGS) entry which is preliminary data.</text>
</comment>
<proteinExistence type="predicted"/>
<accession>A0A438I0Y3</accession>
<dbReference type="EMBL" id="QGNW01000156">
    <property type="protein sequence ID" value="RVW90332.1"/>
    <property type="molecule type" value="Genomic_DNA"/>
</dbReference>
<organism evidence="2 3">
    <name type="scientific">Vitis vinifera</name>
    <name type="common">Grape</name>
    <dbReference type="NCBI Taxonomy" id="29760"/>
    <lineage>
        <taxon>Eukaryota</taxon>
        <taxon>Viridiplantae</taxon>
        <taxon>Streptophyta</taxon>
        <taxon>Embryophyta</taxon>
        <taxon>Tracheophyta</taxon>
        <taxon>Spermatophyta</taxon>
        <taxon>Magnoliopsida</taxon>
        <taxon>eudicotyledons</taxon>
        <taxon>Gunneridae</taxon>
        <taxon>Pentapetalae</taxon>
        <taxon>rosids</taxon>
        <taxon>Vitales</taxon>
        <taxon>Vitaceae</taxon>
        <taxon>Viteae</taxon>
        <taxon>Vitis</taxon>
    </lineage>
</organism>
<reference evidence="2 3" key="1">
    <citation type="journal article" date="2018" name="PLoS Genet.">
        <title>Population sequencing reveals clonal diversity and ancestral inbreeding in the grapevine cultivar Chardonnay.</title>
        <authorList>
            <person name="Roach M.J."/>
            <person name="Johnson D.L."/>
            <person name="Bohlmann J."/>
            <person name="van Vuuren H.J."/>
            <person name="Jones S.J."/>
            <person name="Pretorius I.S."/>
            <person name="Schmidt S.A."/>
            <person name="Borneman A.R."/>
        </authorList>
    </citation>
    <scope>NUCLEOTIDE SEQUENCE [LARGE SCALE GENOMIC DNA]</scope>
    <source>
        <strain evidence="3">cv. Chardonnay</strain>
        <tissue evidence="2">Leaf</tissue>
    </source>
</reference>
<evidence type="ECO:0000313" key="2">
    <source>
        <dbReference type="EMBL" id="RVW90332.1"/>
    </source>
</evidence>
<evidence type="ECO:0000313" key="3">
    <source>
        <dbReference type="Proteomes" id="UP000288805"/>
    </source>
</evidence>
<feature type="domain" description="Reverse transcriptase Ty1/copia-type" evidence="1">
    <location>
        <begin position="3"/>
        <end position="62"/>
    </location>
</feature>
<dbReference type="AlphaFoldDB" id="A0A438I0Y3"/>
<name>A0A438I0Y3_VITVI</name>
<sequence>MSKLKRLQAKEFEIKYLGNLKYLLGMEVARSQKGISISQHEYVLNLLKETGMLGCKLEDTPMDLTITLGIKDDSAPVDKGQYQRLVSKLIYLSYTKPDIGFPISMVNQFMDNLTKETYGGNLSNLEIPKK</sequence>
<gene>
    <name evidence="2" type="primary">RE1_641</name>
    <name evidence="2" type="ORF">CK203_036732</name>
</gene>
<protein>
    <submittedName>
        <fullName evidence="2">Retrovirus-related Pol polyprotein from transposon RE1</fullName>
    </submittedName>
</protein>
<dbReference type="InterPro" id="IPR013103">
    <property type="entry name" value="RVT_2"/>
</dbReference>
<evidence type="ECO:0000259" key="1">
    <source>
        <dbReference type="Pfam" id="PF07727"/>
    </source>
</evidence>